<dbReference type="EMBL" id="AMZH03006399">
    <property type="protein sequence ID" value="RRT63939.1"/>
    <property type="molecule type" value="Genomic_DNA"/>
</dbReference>
<dbReference type="PANTHER" id="PTHR34119:SF1">
    <property type="entry name" value="OS04G0394700 PROTEIN"/>
    <property type="match status" value="1"/>
</dbReference>
<comment type="caution">
    <text evidence="2">The sequence shown here is derived from an EMBL/GenBank/DDBJ whole genome shotgun (WGS) entry which is preliminary data.</text>
</comment>
<feature type="transmembrane region" description="Helical" evidence="1">
    <location>
        <begin position="50"/>
        <end position="73"/>
    </location>
</feature>
<keyword evidence="1" id="KW-0812">Transmembrane</keyword>
<organism evidence="2 3">
    <name type="scientific">Ensete ventricosum</name>
    <name type="common">Abyssinian banana</name>
    <name type="synonym">Musa ensete</name>
    <dbReference type="NCBI Taxonomy" id="4639"/>
    <lineage>
        <taxon>Eukaryota</taxon>
        <taxon>Viridiplantae</taxon>
        <taxon>Streptophyta</taxon>
        <taxon>Embryophyta</taxon>
        <taxon>Tracheophyta</taxon>
        <taxon>Spermatophyta</taxon>
        <taxon>Magnoliopsida</taxon>
        <taxon>Liliopsida</taxon>
        <taxon>Zingiberales</taxon>
        <taxon>Musaceae</taxon>
        <taxon>Ensete</taxon>
    </lineage>
</organism>
<evidence type="ECO:0000313" key="2">
    <source>
        <dbReference type="EMBL" id="RRT63939.1"/>
    </source>
</evidence>
<gene>
    <name evidence="2" type="ORF">B296_00019090</name>
</gene>
<keyword evidence="1" id="KW-1133">Transmembrane helix</keyword>
<evidence type="ECO:0000256" key="1">
    <source>
        <dbReference type="SAM" id="Phobius"/>
    </source>
</evidence>
<dbReference type="InterPro" id="IPR037488">
    <property type="entry name" value="At2g33490-like"/>
</dbReference>
<proteinExistence type="predicted"/>
<protein>
    <submittedName>
        <fullName evidence="2">Uncharacterized protein</fullName>
    </submittedName>
</protein>
<accession>A0A426ZIY4</accession>
<evidence type="ECO:0000313" key="3">
    <source>
        <dbReference type="Proteomes" id="UP000287651"/>
    </source>
</evidence>
<feature type="non-terminal residue" evidence="2">
    <location>
        <position position="1"/>
    </location>
</feature>
<dbReference type="PANTHER" id="PTHR34119">
    <property type="entry name" value="HYDROXYPROLINE-RICH GLYCOPROTEIN-LIKE"/>
    <property type="match status" value="1"/>
</dbReference>
<dbReference type="Proteomes" id="UP000287651">
    <property type="component" value="Unassembled WGS sequence"/>
</dbReference>
<dbReference type="AlphaFoldDB" id="A0A426ZIY4"/>
<reference evidence="2 3" key="1">
    <citation type="journal article" date="2014" name="Agronomy (Basel)">
        <title>A Draft Genome Sequence for Ensete ventricosum, the Drought-Tolerant Tree Against Hunger.</title>
        <authorList>
            <person name="Harrison J."/>
            <person name="Moore K.A."/>
            <person name="Paszkiewicz K."/>
            <person name="Jones T."/>
            <person name="Grant M."/>
            <person name="Ambacheew D."/>
            <person name="Muzemil S."/>
            <person name="Studholme D.J."/>
        </authorList>
    </citation>
    <scope>NUCLEOTIDE SEQUENCE [LARGE SCALE GENOMIC DNA]</scope>
</reference>
<sequence>VWEAWIKMKSSLRRLRGFALHKHEHKQRREKGLVSYQDELLQATQNVMTFYSSIMLVMYMQSVLTNMCCFTFFQDIHDIRNFYDSLLSAAAATTNSAYVAYLLCISWIAFHLMHVGRILLMLGRAQLELQKLVDIYRVHVVQTITTPSESLLKELQTVEVCDLGSTSM</sequence>
<keyword evidence="1" id="KW-0472">Membrane</keyword>
<feature type="transmembrane region" description="Helical" evidence="1">
    <location>
        <begin position="98"/>
        <end position="120"/>
    </location>
</feature>
<name>A0A426ZIY4_ENSVE</name>